<dbReference type="AlphaFoldDB" id="A0A0B7BVK3"/>
<evidence type="ECO:0000313" key="1">
    <source>
        <dbReference type="EMBL" id="CEK97249.1"/>
    </source>
</evidence>
<accession>A0A0B7BVK3</accession>
<gene>
    <name evidence="1" type="primary">ORF215201</name>
</gene>
<protein>
    <submittedName>
        <fullName evidence="1">Uncharacterized protein</fullName>
    </submittedName>
</protein>
<sequence>MVCKYNIKLFFLKLQFVSHNHAVISLIQAVSQNSMQTHWGSVYSSRHQRLCMLVIPVAHW</sequence>
<reference evidence="1" key="1">
    <citation type="submission" date="2014-12" db="EMBL/GenBank/DDBJ databases">
        <title>Insight into the proteome of Arion vulgaris.</title>
        <authorList>
            <person name="Aradska J."/>
            <person name="Bulat T."/>
            <person name="Smidak R."/>
            <person name="Sarate P."/>
            <person name="Gangsoo J."/>
            <person name="Sialana F."/>
            <person name="Bilban M."/>
            <person name="Lubec G."/>
        </authorList>
    </citation>
    <scope>NUCLEOTIDE SEQUENCE</scope>
    <source>
        <tissue evidence="1">Skin</tissue>
    </source>
</reference>
<organism evidence="1">
    <name type="scientific">Arion vulgaris</name>
    <dbReference type="NCBI Taxonomy" id="1028688"/>
    <lineage>
        <taxon>Eukaryota</taxon>
        <taxon>Metazoa</taxon>
        <taxon>Spiralia</taxon>
        <taxon>Lophotrochozoa</taxon>
        <taxon>Mollusca</taxon>
        <taxon>Gastropoda</taxon>
        <taxon>Heterobranchia</taxon>
        <taxon>Euthyneura</taxon>
        <taxon>Panpulmonata</taxon>
        <taxon>Eupulmonata</taxon>
        <taxon>Stylommatophora</taxon>
        <taxon>Helicina</taxon>
        <taxon>Arionoidea</taxon>
        <taxon>Arionidae</taxon>
        <taxon>Arion</taxon>
    </lineage>
</organism>
<dbReference type="EMBL" id="HACG01050384">
    <property type="protein sequence ID" value="CEK97249.1"/>
    <property type="molecule type" value="Transcribed_RNA"/>
</dbReference>
<name>A0A0B7BVK3_9EUPU</name>
<proteinExistence type="predicted"/>